<dbReference type="AlphaFoldDB" id="A0A915IFT8"/>
<feature type="region of interest" description="Disordered" evidence="1">
    <location>
        <begin position="34"/>
        <end position="76"/>
    </location>
</feature>
<evidence type="ECO:0000313" key="2">
    <source>
        <dbReference type="Proteomes" id="UP000887565"/>
    </source>
</evidence>
<dbReference type="WBParaSite" id="nRc.2.0.1.t12096-RA">
    <property type="protein sequence ID" value="nRc.2.0.1.t12096-RA"/>
    <property type="gene ID" value="nRc.2.0.1.g12096"/>
</dbReference>
<keyword evidence="2" id="KW-1185">Reference proteome</keyword>
<evidence type="ECO:0000313" key="3">
    <source>
        <dbReference type="WBParaSite" id="nRc.2.0.1.t12096-RA"/>
    </source>
</evidence>
<proteinExistence type="predicted"/>
<reference evidence="3" key="1">
    <citation type="submission" date="2022-11" db="UniProtKB">
        <authorList>
            <consortium name="WormBaseParasite"/>
        </authorList>
    </citation>
    <scope>IDENTIFICATION</scope>
</reference>
<sequence>MNHACFTQKLGTLLLASCDGKSACKSTNWTTSGADILHRSGAPQEDQNDESTNRLERRAKGPGARLPTASSGRPVKGSCSNIIVLI</sequence>
<organism evidence="2 3">
    <name type="scientific">Romanomermis culicivorax</name>
    <name type="common">Nematode worm</name>
    <dbReference type="NCBI Taxonomy" id="13658"/>
    <lineage>
        <taxon>Eukaryota</taxon>
        <taxon>Metazoa</taxon>
        <taxon>Ecdysozoa</taxon>
        <taxon>Nematoda</taxon>
        <taxon>Enoplea</taxon>
        <taxon>Dorylaimia</taxon>
        <taxon>Mermithida</taxon>
        <taxon>Mermithoidea</taxon>
        <taxon>Mermithidae</taxon>
        <taxon>Romanomermis</taxon>
    </lineage>
</organism>
<evidence type="ECO:0000256" key="1">
    <source>
        <dbReference type="SAM" id="MobiDB-lite"/>
    </source>
</evidence>
<protein>
    <submittedName>
        <fullName evidence="3">Secreted protein</fullName>
    </submittedName>
</protein>
<dbReference type="Proteomes" id="UP000887565">
    <property type="component" value="Unplaced"/>
</dbReference>
<name>A0A915IFT8_ROMCU</name>
<accession>A0A915IFT8</accession>